<accession>A0ABC9KDT8</accession>
<gene>
    <name evidence="1" type="ORF">ERS020924_01441</name>
</gene>
<dbReference type="AlphaFoldDB" id="A0ABC9KDT8"/>
<organism evidence="1 2">
    <name type="scientific">Streptococcus pneumoniae</name>
    <dbReference type="NCBI Taxonomy" id="1313"/>
    <lineage>
        <taxon>Bacteria</taxon>
        <taxon>Bacillati</taxon>
        <taxon>Bacillota</taxon>
        <taxon>Bacilli</taxon>
        <taxon>Lactobacillales</taxon>
        <taxon>Streptococcaceae</taxon>
        <taxon>Streptococcus</taxon>
    </lineage>
</organism>
<comment type="caution">
    <text evidence="1">The sequence shown here is derived from an EMBL/GenBank/DDBJ whole genome shotgun (WGS) entry which is preliminary data.</text>
</comment>
<protein>
    <recommendedName>
        <fullName evidence="3">Glycerate kinase</fullName>
    </recommendedName>
</protein>
<dbReference type="RefSeq" id="WP_102782300.1">
    <property type="nucleotide sequence ID" value="NZ_CFBP01000018.1"/>
</dbReference>
<evidence type="ECO:0008006" key="3">
    <source>
        <dbReference type="Google" id="ProtNLM"/>
    </source>
</evidence>
<reference evidence="1 2" key="1">
    <citation type="submission" date="2015-03" db="EMBL/GenBank/DDBJ databases">
        <authorList>
            <consortium name="Pathogen Informatics"/>
            <person name="Murphy D."/>
        </authorList>
    </citation>
    <scope>NUCLEOTIDE SEQUENCE [LARGE SCALE GENOMIC DNA]</scope>
    <source>
        <strain evidence="1 2">SMRU1414</strain>
    </source>
</reference>
<evidence type="ECO:0000313" key="2">
    <source>
        <dbReference type="Proteomes" id="UP000042967"/>
    </source>
</evidence>
<dbReference type="EMBL" id="CQVU01000013">
    <property type="protein sequence ID" value="COA24788.1"/>
    <property type="molecule type" value="Genomic_DNA"/>
</dbReference>
<sequence length="46" mass="5192">MTLDLGKMTQAEFDEVMADIKARNPNLLQFITDFLDGKVTPGEVDY</sequence>
<dbReference type="Proteomes" id="UP000042967">
    <property type="component" value="Unassembled WGS sequence"/>
</dbReference>
<proteinExistence type="predicted"/>
<name>A0ABC9KDT8_STREE</name>
<evidence type="ECO:0000313" key="1">
    <source>
        <dbReference type="EMBL" id="COA24788.1"/>
    </source>
</evidence>